<dbReference type="HOGENOM" id="CLU_079215_10_0_7"/>
<evidence type="ECO:0000256" key="11">
    <source>
        <dbReference type="ARBA" id="ARBA00025614"/>
    </source>
</evidence>
<comment type="function">
    <text evidence="11">Component of the F(0) channel, it forms part of the peripheral stalk, linking F(1) to F(0). The b'-subunit is a diverged and duplicated form of b found in plants and photosynthetic bacteria.</text>
</comment>
<evidence type="ECO:0000256" key="15">
    <source>
        <dbReference type="SAM" id="Phobius"/>
    </source>
</evidence>
<evidence type="ECO:0000256" key="8">
    <source>
        <dbReference type="ARBA" id="ARBA00023136"/>
    </source>
</evidence>
<dbReference type="PANTHER" id="PTHR33445">
    <property type="entry name" value="ATP SYNTHASE SUBUNIT B', CHLOROPLASTIC"/>
    <property type="match status" value="1"/>
</dbReference>
<evidence type="ECO:0000256" key="7">
    <source>
        <dbReference type="ARBA" id="ARBA00023065"/>
    </source>
</evidence>
<feature type="coiled-coil region" evidence="14">
    <location>
        <begin position="50"/>
        <end position="103"/>
    </location>
</feature>
<reference evidence="16 17" key="1">
    <citation type="journal article" date="2011" name="Genome Biol. Evol.">
        <title>Comparative whole genome sequence analysis of the carcinogenic bacterial model pathogen Helicobacter felis.</title>
        <authorList>
            <person name="Arnold I.C."/>
            <person name="Zigova Z."/>
            <person name="Holden M."/>
            <person name="Lawley T.D."/>
            <person name="Rad R."/>
            <person name="Dougan G."/>
            <person name="Falkow S."/>
            <person name="Bentley S.D."/>
            <person name="Muller A."/>
        </authorList>
    </citation>
    <scope>NUCLEOTIDE SEQUENCE [LARGE SCALE GENOMIC DNA]</scope>
    <source>
        <strain evidence="17">ATCC 49179 / CCUG 28539 / NCTC 12436 / CS1</strain>
    </source>
</reference>
<evidence type="ECO:0000256" key="5">
    <source>
        <dbReference type="ARBA" id="ARBA00022781"/>
    </source>
</evidence>
<keyword evidence="9" id="KW-0066">ATP synthesis</keyword>
<evidence type="ECO:0000256" key="2">
    <source>
        <dbReference type="ARBA" id="ARBA00022448"/>
    </source>
</evidence>
<keyword evidence="7 13" id="KW-0406">Ion transport</keyword>
<comment type="function">
    <text evidence="10">F(1)F(0) ATP synthase produces ATP from ADP in the presence of a proton or sodium gradient. F-type ATPases consist of two structural domains, F(1) containing the extramembraneous catalytic core and F(0) containing the membrane proton channel, linked together by a central stalk and a peripheral stalk. During catalysis, ATP synthesis in the catalytic domain of F(1) is coupled via a rotary mechanism of the central stalk subunits to proton translocation.</text>
</comment>
<evidence type="ECO:0000256" key="6">
    <source>
        <dbReference type="ARBA" id="ARBA00022989"/>
    </source>
</evidence>
<evidence type="ECO:0000256" key="9">
    <source>
        <dbReference type="ARBA" id="ARBA00023310"/>
    </source>
</evidence>
<organism evidence="16 17">
    <name type="scientific">Helicobacter felis (strain ATCC 49179 / CCUG 28539 / NCTC 12436 / CS1)</name>
    <dbReference type="NCBI Taxonomy" id="936155"/>
    <lineage>
        <taxon>Bacteria</taxon>
        <taxon>Pseudomonadati</taxon>
        <taxon>Campylobacterota</taxon>
        <taxon>Epsilonproteobacteria</taxon>
        <taxon>Campylobacterales</taxon>
        <taxon>Helicobacteraceae</taxon>
        <taxon>Helicobacter</taxon>
    </lineage>
</organism>
<gene>
    <name evidence="16" type="primary">atpF'</name>
    <name evidence="16" type="ordered locus">Hfelis_14610</name>
</gene>
<keyword evidence="2 13" id="KW-0813">Transport</keyword>
<dbReference type="KEGG" id="hfe:HFELIS_14610"/>
<dbReference type="PANTHER" id="PTHR33445:SF1">
    <property type="entry name" value="ATP SYNTHASE SUBUNIT B"/>
    <property type="match status" value="1"/>
</dbReference>
<dbReference type="RefSeq" id="WP_013469908.1">
    <property type="nucleotide sequence ID" value="NC_014810.2"/>
</dbReference>
<dbReference type="eggNOG" id="COG0711">
    <property type="taxonomic scope" value="Bacteria"/>
</dbReference>
<sequence>MDISINIYLMSVVFVSFLVLMWLSHVWVYKPILANMDARKKAMEQDSSFVDQTNREIVVLQEEAKIQLKQARAQAHEILQVALHKAKSDYENVVAQKEEALNKELEVFIQNLKDSKSDLALELSQNLPLLEASLKQKITQI</sequence>
<dbReference type="AlphaFoldDB" id="E7AAM5"/>
<dbReference type="GeneID" id="36133561"/>
<dbReference type="GO" id="GO:0045259">
    <property type="term" value="C:proton-transporting ATP synthase complex"/>
    <property type="evidence" value="ECO:0007669"/>
    <property type="project" value="UniProtKB-KW"/>
</dbReference>
<keyword evidence="17" id="KW-1185">Reference proteome</keyword>
<proteinExistence type="inferred from homology"/>
<dbReference type="EMBL" id="FQ670179">
    <property type="protein sequence ID" value="CBY83545.1"/>
    <property type="molecule type" value="Genomic_DNA"/>
</dbReference>
<name>E7AAM5_HELFC</name>
<dbReference type="STRING" id="936155.HFELIS_14610"/>
<evidence type="ECO:0000256" key="1">
    <source>
        <dbReference type="ARBA" id="ARBA00005513"/>
    </source>
</evidence>
<evidence type="ECO:0000256" key="10">
    <source>
        <dbReference type="ARBA" id="ARBA00025198"/>
    </source>
</evidence>
<keyword evidence="8 15" id="KW-0472">Membrane</keyword>
<keyword evidence="5 13" id="KW-0375">Hydrogen ion transport</keyword>
<evidence type="ECO:0000256" key="12">
    <source>
        <dbReference type="ARBA" id="ARBA00037847"/>
    </source>
</evidence>
<evidence type="ECO:0000256" key="13">
    <source>
        <dbReference type="RuleBase" id="RU003848"/>
    </source>
</evidence>
<evidence type="ECO:0000313" key="17">
    <source>
        <dbReference type="Proteomes" id="UP000007934"/>
    </source>
</evidence>
<feature type="transmembrane region" description="Helical" evidence="15">
    <location>
        <begin position="6"/>
        <end position="29"/>
    </location>
</feature>
<comment type="subcellular location">
    <subcellularLocation>
        <location evidence="12">Endomembrane system</location>
        <topology evidence="12">Single-pass membrane protein</topology>
    </subcellularLocation>
</comment>
<keyword evidence="6 15" id="KW-1133">Transmembrane helix</keyword>
<evidence type="ECO:0000256" key="4">
    <source>
        <dbReference type="ARBA" id="ARBA00022692"/>
    </source>
</evidence>
<evidence type="ECO:0000256" key="3">
    <source>
        <dbReference type="ARBA" id="ARBA00022547"/>
    </source>
</evidence>
<keyword evidence="4 13" id="KW-0812">Transmembrane</keyword>
<dbReference type="GO" id="GO:0015986">
    <property type="term" value="P:proton motive force-driven ATP synthesis"/>
    <property type="evidence" value="ECO:0007669"/>
    <property type="project" value="InterPro"/>
</dbReference>
<keyword evidence="3 13" id="KW-0138">CF(0)</keyword>
<protein>
    <submittedName>
        <fullName evidence="16">ATP synthase F0, B' subunit AtpF</fullName>
    </submittedName>
</protein>
<keyword evidence="14" id="KW-0175">Coiled coil</keyword>
<dbReference type="InterPro" id="IPR050059">
    <property type="entry name" value="ATP_synthase_B_chain"/>
</dbReference>
<dbReference type="CDD" id="cd06503">
    <property type="entry name" value="ATP-synt_Fo_b"/>
    <property type="match status" value="1"/>
</dbReference>
<evidence type="ECO:0000313" key="16">
    <source>
        <dbReference type="EMBL" id="CBY83545.1"/>
    </source>
</evidence>
<comment type="similarity">
    <text evidence="1 13">Belongs to the ATPase B chain family.</text>
</comment>
<evidence type="ECO:0000256" key="14">
    <source>
        <dbReference type="SAM" id="Coils"/>
    </source>
</evidence>
<dbReference type="InterPro" id="IPR002146">
    <property type="entry name" value="ATP_synth_b/b'su_bac/chlpt"/>
</dbReference>
<accession>E7AAM5</accession>
<dbReference type="GO" id="GO:0046961">
    <property type="term" value="F:proton-transporting ATPase activity, rotational mechanism"/>
    <property type="evidence" value="ECO:0007669"/>
    <property type="project" value="TreeGrafter"/>
</dbReference>
<dbReference type="Pfam" id="PF00430">
    <property type="entry name" value="ATP-synt_B"/>
    <property type="match status" value="1"/>
</dbReference>
<dbReference type="OrthoDB" id="5334261at2"/>
<dbReference type="GO" id="GO:0012505">
    <property type="term" value="C:endomembrane system"/>
    <property type="evidence" value="ECO:0007669"/>
    <property type="project" value="UniProtKB-SubCell"/>
</dbReference>
<dbReference type="Proteomes" id="UP000007934">
    <property type="component" value="Chromosome"/>
</dbReference>